<dbReference type="Proteomes" id="UP001162087">
    <property type="component" value="Chromosome 7"/>
</dbReference>
<name>A0AA35JIE8_SACK1</name>
<protein>
    <submittedName>
        <fullName evidence="2">Uncharacterized protein</fullName>
    </submittedName>
</protein>
<reference evidence="2" key="1">
    <citation type="submission" date="2022-10" db="EMBL/GenBank/DDBJ databases">
        <authorList>
            <person name="Byrne P K."/>
        </authorList>
    </citation>
    <scope>NUCLEOTIDE SEQUENCE</scope>
    <source>
        <strain evidence="2">IFO1802</strain>
    </source>
</reference>
<keyword evidence="3" id="KW-1185">Reference proteome</keyword>
<proteinExistence type="predicted"/>
<dbReference type="GeneID" id="80924206"/>
<dbReference type="AlphaFoldDB" id="A0AA35JIE8"/>
<organism evidence="2 3">
    <name type="scientific">Saccharomyces kudriavzevii (strain ATCC MYA-4449 / AS 2.2408 / CBS 8840 / NBRC 1802 / NCYC 2889)</name>
    <name type="common">Yeast</name>
    <dbReference type="NCBI Taxonomy" id="226230"/>
    <lineage>
        <taxon>Eukaryota</taxon>
        <taxon>Fungi</taxon>
        <taxon>Dikarya</taxon>
        <taxon>Ascomycota</taxon>
        <taxon>Saccharomycotina</taxon>
        <taxon>Saccharomycetes</taxon>
        <taxon>Saccharomycetales</taxon>
        <taxon>Saccharomycetaceae</taxon>
        <taxon>Saccharomyces</taxon>
    </lineage>
</organism>
<feature type="chain" id="PRO_5041283689" evidence="1">
    <location>
        <begin position="22"/>
        <end position="193"/>
    </location>
</feature>
<gene>
    <name evidence="2" type="primary">SKDI07G3890</name>
    <name evidence="2" type="ORF">SKDI_07G3890</name>
</gene>
<keyword evidence="1" id="KW-0732">Signal</keyword>
<feature type="signal peptide" evidence="1">
    <location>
        <begin position="1"/>
        <end position="21"/>
    </location>
</feature>
<dbReference type="RefSeq" id="XP_056087906.1">
    <property type="nucleotide sequence ID" value="XM_056228156.1"/>
</dbReference>
<evidence type="ECO:0000256" key="1">
    <source>
        <dbReference type="SAM" id="SignalP"/>
    </source>
</evidence>
<dbReference type="EMBL" id="OX365902">
    <property type="protein sequence ID" value="CAI4062551.1"/>
    <property type="molecule type" value="Genomic_DNA"/>
</dbReference>
<accession>A0AA35JIE8</accession>
<evidence type="ECO:0000313" key="3">
    <source>
        <dbReference type="Proteomes" id="UP001162087"/>
    </source>
</evidence>
<evidence type="ECO:0000313" key="2">
    <source>
        <dbReference type="EMBL" id="CAI4062551.1"/>
    </source>
</evidence>
<sequence>MVSLDIFSLLIMSLLMDLATADSCDSEWDKREDVEFAVGRPAVTDHLGPVTIASLDLPQFFDCLRNNTNLTSIVGYLPGVVSINVNVSMGELGNYNESLLTKCCSTNEFGLTQFDYLVFTEGWREVFTGIDRADQDQQIVRSNIAGQIGDANPDVNGELRLTNSTIISESLYRRGADMTINLLVVATKAALPY</sequence>